<feature type="region of interest" description="Disordered" evidence="1">
    <location>
        <begin position="47"/>
        <end position="89"/>
    </location>
</feature>
<dbReference type="Proteomes" id="UP000284824">
    <property type="component" value="Unassembled WGS sequence"/>
</dbReference>
<evidence type="ECO:0000313" key="3">
    <source>
        <dbReference type="Proteomes" id="UP000284824"/>
    </source>
</evidence>
<feature type="compositionally biased region" description="Polar residues" evidence="1">
    <location>
        <begin position="60"/>
        <end position="71"/>
    </location>
</feature>
<reference evidence="2 3" key="1">
    <citation type="submission" date="2019-01" db="EMBL/GenBank/DDBJ databases">
        <title>Sequencing the genomes of 1000 actinobacteria strains.</title>
        <authorList>
            <person name="Klenk H.-P."/>
        </authorList>
    </citation>
    <scope>NUCLEOTIDE SEQUENCE [LARGE SCALE GENOMIC DNA]</scope>
    <source>
        <strain evidence="2 3">DSM 43925</strain>
    </source>
</reference>
<evidence type="ECO:0000256" key="1">
    <source>
        <dbReference type="SAM" id="MobiDB-lite"/>
    </source>
</evidence>
<proteinExistence type="predicted"/>
<accession>A0A438M032</accession>
<dbReference type="EMBL" id="SAUN01000001">
    <property type="protein sequence ID" value="RVX39150.1"/>
    <property type="molecule type" value="Genomic_DNA"/>
</dbReference>
<protein>
    <submittedName>
        <fullName evidence="2">Uncharacterized protein</fullName>
    </submittedName>
</protein>
<sequence length="965" mass="105336">MGEVLHGGSFVYELLEPYGSLGGKGPAADAYSSGQMCAPLWRLRESEQQNGRRLRRPPQASGSVRQSSRTAQRAVDVREGKAMTPNPDHVHTTTDLASALKELSGERSYSELNRAARPYRLASSTLTDMFGKGRPSEETLEVFLRACGLSREDREAWRQARERALSTKPELDGVVRVAQADPRRLGVHAPIDAPGATEDLPVYVRRDVDDGPRGVRDLVRRAAQRGGLVVLVGGSSVGKTRCAYEALRALLPQWWLLQPPDARKIEQATVSGSERLVVWLDELQRYLDSSNPLTAATVRTLLDRRTVMIATLWPDRYNAYTSLPQVGHPEASANARELLGLAEVVHIDAQLSQAERERAHATATAGDARIKLGLEFGDYGLFQVIAAAPQLVDRWRGADAYAAAVLTAAVDATRLGVRSPLNAELLREAAPGYCDARQRGAAPANWFEASLAYLTQELHGAAAALAPSAPPAAMGSPAGYEVADYLQQRIEALRYRAVIPATTWRALVTRLTDSDDQIRIIEAAVDRLLFDYALQLWRRGCHALPSYTANTLIEVLMAQERENDLHAIAARDPYTAMLLADKLVGQGRVDDALAVLSPHADAESGTSADHQYAAEKFVHLLGENGREDVLRIRADAGDRFAADKLARLLAAQGREDALRSRADESDPYAADRLADLLVRRGHLEEAIALLRPHTHYPFAAGHLAKLLDMWGQEEKAVELLTAHADAGITFIAQQLAGLLFMRGREEELRARADGGDKAARARMAMFLAMRGRVEELSARAEAGDGYAADRLADLLADQGELNGLHARADAGNLHAAERLADLLAAQGREDGLRTRADAGDLHASARLADLLIAQERIEELHARADAGDLSAALRVAVRLAERGQVEELRARADGGDWYAADQLADLLAEQTRTDELRTRAEAGDRFAARRLADALARAGHQFDAERVRRFGLVLDDISPLSDRRS</sequence>
<name>A0A438M032_9ACTN</name>
<dbReference type="AlphaFoldDB" id="A0A438M032"/>
<organism evidence="2 3">
    <name type="scientific">Nonomuraea polychroma</name>
    <dbReference type="NCBI Taxonomy" id="46176"/>
    <lineage>
        <taxon>Bacteria</taxon>
        <taxon>Bacillati</taxon>
        <taxon>Actinomycetota</taxon>
        <taxon>Actinomycetes</taxon>
        <taxon>Streptosporangiales</taxon>
        <taxon>Streptosporangiaceae</taxon>
        <taxon>Nonomuraea</taxon>
    </lineage>
</organism>
<gene>
    <name evidence="2" type="ORF">EDD27_1497</name>
</gene>
<comment type="caution">
    <text evidence="2">The sequence shown here is derived from an EMBL/GenBank/DDBJ whole genome shotgun (WGS) entry which is preliminary data.</text>
</comment>
<keyword evidence="3" id="KW-1185">Reference proteome</keyword>
<evidence type="ECO:0000313" key="2">
    <source>
        <dbReference type="EMBL" id="RVX39150.1"/>
    </source>
</evidence>